<organism evidence="1 2">
    <name type="scientific">Fibrisoma limi BUZ 3</name>
    <dbReference type="NCBI Taxonomy" id="1185876"/>
    <lineage>
        <taxon>Bacteria</taxon>
        <taxon>Pseudomonadati</taxon>
        <taxon>Bacteroidota</taxon>
        <taxon>Cytophagia</taxon>
        <taxon>Cytophagales</taxon>
        <taxon>Spirosomataceae</taxon>
        <taxon>Fibrisoma</taxon>
    </lineage>
</organism>
<evidence type="ECO:0000313" key="1">
    <source>
        <dbReference type="EMBL" id="CCH57185.1"/>
    </source>
</evidence>
<keyword evidence="2" id="KW-1185">Reference proteome</keyword>
<reference evidence="1 2" key="1">
    <citation type="journal article" date="2012" name="J. Bacteriol.">
        <title>Genome Sequence of the Filamentous Bacterium Fibrisoma limi BUZ 3T.</title>
        <authorList>
            <person name="Filippini M."/>
            <person name="Qi W."/>
            <person name="Jaenicke S."/>
            <person name="Goesmann A."/>
            <person name="Smits T.H."/>
            <person name="Bagheri H.C."/>
        </authorList>
    </citation>
    <scope>NUCLEOTIDE SEQUENCE [LARGE SCALE GENOMIC DNA]</scope>
    <source>
        <strain evidence="2">BUZ 3T</strain>
    </source>
</reference>
<sequence>MKTLRNASFIVLFIVTQLATSLAGDFPVNWHKGRLVLATGELMTDELAYNWSAEMVQIRRPDGRIRTLSAGQVRSFSWFDADQNKVREFVSLSFSSRKKRKHPAFFEIVMSGPLVVVRRLQQHKGLFKSPIGHPARYFDDTSINQDSTNFTYFVYDEGQFRNVDRFQVDIYLPYLKAYEKPLRHYAQTHNINDRTTLGRLVLISKYNALVREDQKTASVRTTYDTVE</sequence>
<evidence type="ECO:0000313" key="2">
    <source>
        <dbReference type="Proteomes" id="UP000009309"/>
    </source>
</evidence>
<comment type="caution">
    <text evidence="1">The sequence shown here is derived from an EMBL/GenBank/DDBJ whole genome shotgun (WGS) entry which is preliminary data.</text>
</comment>
<dbReference type="AlphaFoldDB" id="I2GTF6"/>
<accession>I2GTF6</accession>
<gene>
    <name evidence="1" type="ORF">BN8_06591</name>
</gene>
<dbReference type="RefSeq" id="WP_009285746.1">
    <property type="nucleotide sequence ID" value="NZ_CAIT01000010.1"/>
</dbReference>
<protein>
    <submittedName>
        <fullName evidence="1">Uncharacterized protein</fullName>
    </submittedName>
</protein>
<dbReference type="eggNOG" id="ENOG50333KC">
    <property type="taxonomic scope" value="Bacteria"/>
</dbReference>
<proteinExistence type="predicted"/>
<name>I2GTF6_9BACT</name>
<dbReference type="OrthoDB" id="949997at2"/>
<dbReference type="Proteomes" id="UP000009309">
    <property type="component" value="Unassembled WGS sequence"/>
</dbReference>
<dbReference type="EMBL" id="CAIT01000010">
    <property type="protein sequence ID" value="CCH57185.1"/>
    <property type="molecule type" value="Genomic_DNA"/>
</dbReference>